<dbReference type="AlphaFoldDB" id="A0A452I5V0"/>
<protein>
    <recommendedName>
        <fullName evidence="1">Up-regulator of cell proliferation-like domain-containing protein</fullName>
    </recommendedName>
</protein>
<dbReference type="InterPro" id="IPR057365">
    <property type="entry name" value="URGCP"/>
</dbReference>
<accession>A0A452I5V0</accession>
<reference evidence="2" key="2">
    <citation type="submission" date="2025-08" db="UniProtKB">
        <authorList>
            <consortium name="Ensembl"/>
        </authorList>
    </citation>
    <scope>IDENTIFICATION</scope>
</reference>
<dbReference type="PANTHER" id="PTHR14819">
    <property type="entry name" value="GTP-BINDING"/>
    <property type="match status" value="1"/>
</dbReference>
<keyword evidence="3" id="KW-1185">Reference proteome</keyword>
<evidence type="ECO:0000259" key="1">
    <source>
        <dbReference type="Pfam" id="PF25496"/>
    </source>
</evidence>
<dbReference type="PANTHER" id="PTHR14819:SF9">
    <property type="entry name" value="UP-REGULATOR OF CELL PROLIFERATION-LIKE"/>
    <property type="match status" value="1"/>
</dbReference>
<dbReference type="STRING" id="38772.ENSGAGP00000022950"/>
<proteinExistence type="predicted"/>
<evidence type="ECO:0000313" key="3">
    <source>
        <dbReference type="Proteomes" id="UP000291020"/>
    </source>
</evidence>
<evidence type="ECO:0000313" key="2">
    <source>
        <dbReference type="Ensembl" id="ENSGAGP00000022950.1"/>
    </source>
</evidence>
<dbReference type="Pfam" id="PF25496">
    <property type="entry name" value="URGCP"/>
    <property type="match status" value="1"/>
</dbReference>
<sequence length="503" mass="57218">MVPYPQPYPTYLTTEVMIFLFLSSERRQALQNVLSKLGMEEHRSQKLRLKDVLQISPENAKSWTPESLGDLPWHFLRKIMALNGMARNTSLDYMAPDYQQRSEDKEELNTDDSISCLSDANAMNPLDVLCAVLLCSDSFLQQEILSKMSMCQFALPLLLPALDTPKCTLMLWAMRDIVKKWRPHSLAESRGFREESLVLTKMPTISFVRLGSCSFSKSKLLNDVLSPSQQHHDFFIHRDMDSGHVLRNVSDGLVEISWYFPGRRGNLDLFLEPVAVINLHGDIEPHWLKFGFLTNVSCSVFIFVESVSEKNYLLLSALKESATKYYFIFNIPTGISSETQTFCDKLISELKLNKSQLLVKDSSQNKAKFVKKLQNLLGCIMKSSPKKINIEDMAVIARELGIQVDEDCKACQTGSKWAREIAAEIKDTGKYKKAMFRLQGDPWKKLAKVEKELCQMRRQGGIPSEKYRSQLKAELSELRAQQNKCDLTDGMTPGHSPSLSFVS</sequence>
<dbReference type="InterPro" id="IPR052986">
    <property type="entry name" value="VLIG_GTPase"/>
</dbReference>
<dbReference type="Proteomes" id="UP000291020">
    <property type="component" value="Unassembled WGS sequence"/>
</dbReference>
<organism evidence="2 3">
    <name type="scientific">Gopherus agassizii</name>
    <name type="common">Agassiz's desert tortoise</name>
    <dbReference type="NCBI Taxonomy" id="38772"/>
    <lineage>
        <taxon>Eukaryota</taxon>
        <taxon>Metazoa</taxon>
        <taxon>Chordata</taxon>
        <taxon>Craniata</taxon>
        <taxon>Vertebrata</taxon>
        <taxon>Euteleostomi</taxon>
        <taxon>Archelosauria</taxon>
        <taxon>Testudinata</taxon>
        <taxon>Testudines</taxon>
        <taxon>Cryptodira</taxon>
        <taxon>Durocryptodira</taxon>
        <taxon>Testudinoidea</taxon>
        <taxon>Testudinidae</taxon>
        <taxon>Gopherus</taxon>
    </lineage>
</organism>
<dbReference type="Ensembl" id="ENSGAGT00000026154.1">
    <property type="protein sequence ID" value="ENSGAGP00000022950.1"/>
    <property type="gene ID" value="ENSGAGG00000016837.1"/>
</dbReference>
<feature type="domain" description="Up-regulator of cell proliferation-like" evidence="1">
    <location>
        <begin position="123"/>
        <end position="421"/>
    </location>
</feature>
<name>A0A452I5V0_9SAUR</name>
<reference evidence="3" key="1">
    <citation type="journal article" date="2017" name="PLoS ONE">
        <title>The Agassiz's desert tortoise genome provides a resource for the conservation of a threatened species.</title>
        <authorList>
            <person name="Tollis M."/>
            <person name="DeNardo D.F."/>
            <person name="Cornelius J.A."/>
            <person name="Dolby G.A."/>
            <person name="Edwards T."/>
            <person name="Henen B.T."/>
            <person name="Karl A.E."/>
            <person name="Murphy R.W."/>
            <person name="Kusumi K."/>
        </authorList>
    </citation>
    <scope>NUCLEOTIDE SEQUENCE [LARGE SCALE GENOMIC DNA]</scope>
</reference>
<reference evidence="2" key="3">
    <citation type="submission" date="2025-09" db="UniProtKB">
        <authorList>
            <consortium name="Ensembl"/>
        </authorList>
    </citation>
    <scope>IDENTIFICATION</scope>
</reference>